<evidence type="ECO:0000256" key="9">
    <source>
        <dbReference type="ARBA" id="ARBA00038901"/>
    </source>
</evidence>
<keyword evidence="7" id="KW-0546">Nucleotide metabolism</keyword>
<dbReference type="Gene3D" id="3.90.950.10">
    <property type="match status" value="1"/>
</dbReference>
<evidence type="ECO:0000256" key="6">
    <source>
        <dbReference type="ARBA" id="ARBA00022842"/>
    </source>
</evidence>
<organism evidence="13 14">
    <name type="scientific">Salipaludibacillus keqinensis</name>
    <dbReference type="NCBI Taxonomy" id="2045207"/>
    <lineage>
        <taxon>Bacteria</taxon>
        <taxon>Bacillati</taxon>
        <taxon>Bacillota</taxon>
        <taxon>Bacilli</taxon>
        <taxon>Bacillales</taxon>
        <taxon>Bacillaceae</taxon>
    </lineage>
</organism>
<reference evidence="13 14" key="1">
    <citation type="submission" date="2017-10" db="EMBL/GenBank/DDBJ databases">
        <title>Bacillus sp. nov., a halophilic bacterium isolated from a Keqin Lake.</title>
        <authorList>
            <person name="Wang H."/>
        </authorList>
    </citation>
    <scope>NUCLEOTIDE SEQUENCE [LARGE SCALE GENOMIC DNA]</scope>
    <source>
        <strain evidence="13 14">KQ-12</strain>
    </source>
</reference>
<dbReference type="Proteomes" id="UP000248214">
    <property type="component" value="Unassembled WGS sequence"/>
</dbReference>
<keyword evidence="3" id="KW-0479">Metal-binding</keyword>
<comment type="cofactor">
    <cofactor evidence="1">
        <name>Mn(2+)</name>
        <dbReference type="ChEBI" id="CHEBI:29035"/>
    </cofactor>
</comment>
<dbReference type="PANTHER" id="PTHR34699:SF2">
    <property type="entry name" value="NON-CANONICAL PURINE NTP PHOSPHATASE_PRRC1 DOMAIN-CONTAINING PROTEIN"/>
    <property type="match status" value="1"/>
</dbReference>
<dbReference type="GO" id="GO:0103023">
    <property type="term" value="F:ITPase activity"/>
    <property type="evidence" value="ECO:0007669"/>
    <property type="project" value="UniProtKB-EC"/>
</dbReference>
<keyword evidence="8" id="KW-0464">Manganese</keyword>
<dbReference type="InterPro" id="IPR029001">
    <property type="entry name" value="ITPase-like_fam"/>
</dbReference>
<sequence length="171" mass="18812">MRPTLYVGSENPAKIASVKAVFGQEYVIKGVNAPSSVSSQPFSDRETKEGALNRANFLIHDQQAELAIGLEGGVMTIDDELFLCNWGALVSKDKHLFVASGARIPLPKSIARMVQEGKELGDAMDSWLNERDVRKGQGAVGIFTAGNVNRAEMFIHINKLLFGQYKRFLKD</sequence>
<dbReference type="Pfam" id="PF01931">
    <property type="entry name" value="NTPase_I-T"/>
    <property type="match status" value="1"/>
</dbReference>
<dbReference type="GO" id="GO:0009117">
    <property type="term" value="P:nucleotide metabolic process"/>
    <property type="evidence" value="ECO:0007669"/>
    <property type="project" value="UniProtKB-KW"/>
</dbReference>
<keyword evidence="4" id="KW-0547">Nucleotide-binding</keyword>
<dbReference type="GO" id="GO:0000166">
    <property type="term" value="F:nucleotide binding"/>
    <property type="evidence" value="ECO:0007669"/>
    <property type="project" value="UniProtKB-KW"/>
</dbReference>
<evidence type="ECO:0000256" key="2">
    <source>
        <dbReference type="ARBA" id="ARBA00001946"/>
    </source>
</evidence>
<keyword evidence="5" id="KW-0378">Hydrolase</keyword>
<feature type="domain" description="Non-canonical purine NTP phosphatase/PRRC1" evidence="12">
    <location>
        <begin position="8"/>
        <end position="155"/>
    </location>
</feature>
<comment type="cofactor">
    <cofactor evidence="2">
        <name>Mg(2+)</name>
        <dbReference type="ChEBI" id="CHEBI:18420"/>
    </cofactor>
</comment>
<name>A0A323TW72_9BACI</name>
<dbReference type="AlphaFoldDB" id="A0A323TW72"/>
<protein>
    <recommendedName>
        <fullName evidence="9">inosine/xanthosine triphosphatase</fullName>
        <ecNumber evidence="9">3.6.1.73</ecNumber>
    </recommendedName>
</protein>
<comment type="catalytic activity">
    <reaction evidence="10">
        <text>ITP + H2O = IDP + phosphate + H(+)</text>
        <dbReference type="Rhea" id="RHEA:28330"/>
        <dbReference type="ChEBI" id="CHEBI:15377"/>
        <dbReference type="ChEBI" id="CHEBI:15378"/>
        <dbReference type="ChEBI" id="CHEBI:43474"/>
        <dbReference type="ChEBI" id="CHEBI:58280"/>
        <dbReference type="ChEBI" id="CHEBI:61402"/>
        <dbReference type="EC" id="3.6.1.73"/>
    </reaction>
</comment>
<accession>A0A323TW72</accession>
<dbReference type="EMBL" id="PDOD01000002">
    <property type="protein sequence ID" value="PYZ93795.1"/>
    <property type="molecule type" value="Genomic_DNA"/>
</dbReference>
<evidence type="ECO:0000256" key="11">
    <source>
        <dbReference type="ARBA" id="ARBA00048781"/>
    </source>
</evidence>
<keyword evidence="6" id="KW-0460">Magnesium</keyword>
<dbReference type="SUPFAM" id="SSF52972">
    <property type="entry name" value="ITPase-like"/>
    <property type="match status" value="1"/>
</dbReference>
<evidence type="ECO:0000313" key="14">
    <source>
        <dbReference type="Proteomes" id="UP000248214"/>
    </source>
</evidence>
<comment type="catalytic activity">
    <reaction evidence="11">
        <text>XTP + H2O = XDP + phosphate + H(+)</text>
        <dbReference type="Rhea" id="RHEA:28406"/>
        <dbReference type="ChEBI" id="CHEBI:15377"/>
        <dbReference type="ChEBI" id="CHEBI:15378"/>
        <dbReference type="ChEBI" id="CHEBI:43474"/>
        <dbReference type="ChEBI" id="CHEBI:59884"/>
        <dbReference type="ChEBI" id="CHEBI:61314"/>
        <dbReference type="EC" id="3.6.1.73"/>
    </reaction>
</comment>
<keyword evidence="14" id="KW-1185">Reference proteome</keyword>
<dbReference type="InterPro" id="IPR026533">
    <property type="entry name" value="NTPase/PRRC1"/>
</dbReference>
<evidence type="ECO:0000256" key="10">
    <source>
        <dbReference type="ARBA" id="ARBA00048174"/>
    </source>
</evidence>
<dbReference type="RefSeq" id="WP_110609827.1">
    <property type="nucleotide sequence ID" value="NZ_PDOD01000002.1"/>
</dbReference>
<gene>
    <name evidence="13" type="primary">yjjX</name>
    <name evidence="13" type="ORF">CR194_11645</name>
</gene>
<comment type="caution">
    <text evidence="13">The sequence shown here is derived from an EMBL/GenBank/DDBJ whole genome shotgun (WGS) entry which is preliminary data.</text>
</comment>
<dbReference type="InterPro" id="IPR050299">
    <property type="entry name" value="YjjX_NTPase"/>
</dbReference>
<dbReference type="GO" id="GO:0046872">
    <property type="term" value="F:metal ion binding"/>
    <property type="evidence" value="ECO:0007669"/>
    <property type="project" value="UniProtKB-KW"/>
</dbReference>
<evidence type="ECO:0000313" key="13">
    <source>
        <dbReference type="EMBL" id="PYZ93795.1"/>
    </source>
</evidence>
<dbReference type="OrthoDB" id="164951at2"/>
<evidence type="ECO:0000256" key="5">
    <source>
        <dbReference type="ARBA" id="ARBA00022801"/>
    </source>
</evidence>
<evidence type="ECO:0000256" key="4">
    <source>
        <dbReference type="ARBA" id="ARBA00022741"/>
    </source>
</evidence>
<evidence type="ECO:0000256" key="3">
    <source>
        <dbReference type="ARBA" id="ARBA00022723"/>
    </source>
</evidence>
<evidence type="ECO:0000256" key="1">
    <source>
        <dbReference type="ARBA" id="ARBA00001936"/>
    </source>
</evidence>
<proteinExistence type="predicted"/>
<dbReference type="PANTHER" id="PTHR34699">
    <property type="match status" value="1"/>
</dbReference>
<dbReference type="NCBIfam" id="NF002850">
    <property type="entry name" value="PRK03114.1"/>
    <property type="match status" value="1"/>
</dbReference>
<evidence type="ECO:0000259" key="12">
    <source>
        <dbReference type="Pfam" id="PF01931"/>
    </source>
</evidence>
<evidence type="ECO:0000256" key="7">
    <source>
        <dbReference type="ARBA" id="ARBA00023080"/>
    </source>
</evidence>
<dbReference type="EC" id="3.6.1.73" evidence="9"/>
<evidence type="ECO:0000256" key="8">
    <source>
        <dbReference type="ARBA" id="ARBA00023211"/>
    </source>
</evidence>